<evidence type="ECO:0000313" key="2">
    <source>
        <dbReference type="EMBL" id="SFV70346.1"/>
    </source>
</evidence>
<keyword evidence="1" id="KW-1133">Transmembrane helix</keyword>
<name>A0A1W1CWZ0_9ZZZZ</name>
<sequence>MDRHNNYFIISGFLAFSLFFFFLGLFIYMLFVSVKDINYGMTKQKYIAVSVVIPKNIVKVTSSAASLQTSSKSLSQNIDVNDLFSNVWTRKINLQKRKKKVNTKRIKDIAKKIKTAEKNSVNSIAEKIENLDMSQSQKNEQQASSANEVNEYLAKIQAIVYQHFNVPPNSAGNSVKSVIELDPLGHMKDFRILTYSANEALNAEADKIKARLKNVIFPKNPQNRSSRTIVVLISKE</sequence>
<organism evidence="2">
    <name type="scientific">hydrothermal vent metagenome</name>
    <dbReference type="NCBI Taxonomy" id="652676"/>
    <lineage>
        <taxon>unclassified sequences</taxon>
        <taxon>metagenomes</taxon>
        <taxon>ecological metagenomes</taxon>
    </lineage>
</organism>
<dbReference type="AlphaFoldDB" id="A0A1W1CWZ0"/>
<dbReference type="EMBL" id="FPHK01000145">
    <property type="protein sequence ID" value="SFV70346.1"/>
    <property type="molecule type" value="Genomic_DNA"/>
</dbReference>
<dbReference type="Gene3D" id="3.30.1150.10">
    <property type="match status" value="1"/>
</dbReference>
<reference evidence="2" key="1">
    <citation type="submission" date="2016-10" db="EMBL/GenBank/DDBJ databases">
        <authorList>
            <person name="de Groot N.N."/>
        </authorList>
    </citation>
    <scope>NUCLEOTIDE SEQUENCE</scope>
</reference>
<dbReference type="SUPFAM" id="SSF74653">
    <property type="entry name" value="TolA/TonB C-terminal domain"/>
    <property type="match status" value="1"/>
</dbReference>
<dbReference type="Pfam" id="PF13103">
    <property type="entry name" value="TonB_2"/>
    <property type="match status" value="1"/>
</dbReference>
<keyword evidence="1" id="KW-0812">Transmembrane</keyword>
<evidence type="ECO:0000256" key="1">
    <source>
        <dbReference type="SAM" id="Phobius"/>
    </source>
</evidence>
<proteinExistence type="predicted"/>
<keyword evidence="1" id="KW-0472">Membrane</keyword>
<accession>A0A1W1CWZ0</accession>
<gene>
    <name evidence="2" type="ORF">MNB_SM-6-786</name>
</gene>
<feature type="transmembrane region" description="Helical" evidence="1">
    <location>
        <begin position="7"/>
        <end position="31"/>
    </location>
</feature>
<protein>
    <submittedName>
        <fullName evidence="2">TonB-like putative TolA function</fullName>
    </submittedName>
</protein>